<sequence>MRLYAKYIARAYILKGEWDMQSQVKDRLAPLGEKELAFFHEHGYYLLKKGCSEDLVDAFNGHIHSIRSADEIAEWALPKKGGQHVTDKDRFSVRLFNPHKHDGFSRQIMKLPVVRGALAQMMGDEAVCVQSMYFYKEPGSPGQAPHQDYYYIKDDPKSMIAAWIALEEVVDEENGCLWVIPGTHKLGLLPHGKVTNLEEHESWTDETEGVDLSREIPVIMEKGDILFFHELLIHSSYKNRSKDRWRRSYVCHYIRNDSTVLFREDLRVKYPLY</sequence>
<reference evidence="1" key="1">
    <citation type="submission" date="2022-01" db="EMBL/GenBank/DDBJ databases">
        <authorList>
            <person name="Criscuolo A."/>
        </authorList>
    </citation>
    <scope>NUCLEOTIDE SEQUENCE</scope>
    <source>
        <strain evidence="1">CIP111891</strain>
    </source>
</reference>
<gene>
    <name evidence="1" type="ORF">PAECIP111891_05031</name>
</gene>
<dbReference type="PANTHER" id="PTHR20883">
    <property type="entry name" value="PHYTANOYL-COA DIOXYGENASE DOMAIN CONTAINING 1"/>
    <property type="match status" value="1"/>
</dbReference>
<dbReference type="SUPFAM" id="SSF51197">
    <property type="entry name" value="Clavaminate synthase-like"/>
    <property type="match status" value="1"/>
</dbReference>
<dbReference type="Pfam" id="PF05721">
    <property type="entry name" value="PhyH"/>
    <property type="match status" value="1"/>
</dbReference>
<evidence type="ECO:0000313" key="2">
    <source>
        <dbReference type="Proteomes" id="UP000838821"/>
    </source>
</evidence>
<keyword evidence="2" id="KW-1185">Reference proteome</keyword>
<comment type="caution">
    <text evidence="1">The sequence shown here is derived from an EMBL/GenBank/DDBJ whole genome shotgun (WGS) entry which is preliminary data.</text>
</comment>
<dbReference type="Gene3D" id="2.60.120.620">
    <property type="entry name" value="q2cbj1_9rhob like domain"/>
    <property type="match status" value="1"/>
</dbReference>
<name>A0ABM9CRH7_9BACL</name>
<dbReference type="EMBL" id="CAKMMW010000019">
    <property type="protein sequence ID" value="CAH1220465.1"/>
    <property type="molecule type" value="Genomic_DNA"/>
</dbReference>
<accession>A0ABM9CRH7</accession>
<proteinExistence type="predicted"/>
<protein>
    <recommendedName>
        <fullName evidence="3">Phytanoyl-CoA dioxygenase family protein</fullName>
    </recommendedName>
</protein>
<dbReference type="PANTHER" id="PTHR20883:SF48">
    <property type="entry name" value="ECTOINE DIOXYGENASE"/>
    <property type="match status" value="1"/>
</dbReference>
<organism evidence="1 2">
    <name type="scientific">Paenibacillus allorhizoplanae</name>
    <dbReference type="NCBI Taxonomy" id="2905648"/>
    <lineage>
        <taxon>Bacteria</taxon>
        <taxon>Bacillati</taxon>
        <taxon>Bacillota</taxon>
        <taxon>Bacilli</taxon>
        <taxon>Bacillales</taxon>
        <taxon>Paenibacillaceae</taxon>
        <taxon>Paenibacillus</taxon>
    </lineage>
</organism>
<evidence type="ECO:0000313" key="1">
    <source>
        <dbReference type="EMBL" id="CAH1220465.1"/>
    </source>
</evidence>
<evidence type="ECO:0008006" key="3">
    <source>
        <dbReference type="Google" id="ProtNLM"/>
    </source>
</evidence>
<dbReference type="InterPro" id="IPR008775">
    <property type="entry name" value="Phytyl_CoA_dOase-like"/>
</dbReference>
<dbReference type="Proteomes" id="UP000838821">
    <property type="component" value="Unassembled WGS sequence"/>
</dbReference>